<proteinExistence type="predicted"/>
<keyword evidence="2" id="KW-0472">Membrane</keyword>
<dbReference type="PROSITE" id="PS51841">
    <property type="entry name" value="LTD"/>
    <property type="match status" value="2"/>
</dbReference>
<accession>A0ABX1K8J0</accession>
<feature type="compositionally biased region" description="Low complexity" evidence="1">
    <location>
        <begin position="244"/>
        <end position="253"/>
    </location>
</feature>
<evidence type="ECO:0000259" key="4">
    <source>
        <dbReference type="PROSITE" id="PS51841"/>
    </source>
</evidence>
<name>A0ABX1K8J0_9MICO</name>
<sequence>MISRVLARPRAALASFAAVAVALTGVGVTTPAAAAEDALPPLIITEVMQDNAGTPSDQDYFEFFEVTNTTAGPVDFADYRVQYNDAAFIRAVEPGTGAALADAVIPAGASAVFWLRYAVGTGDAAVEQWELAEADFRAHYGDAGSSYPLFHAAGQGGFANSGARSLRLYEGEGADVVSGSDYNRAAAAKGRSDHFRVPVTGVLLANPTAGPPTPGVIVPDQLVRPAPEPEPTEPGEPGEPAEPGPGADGNAGEYFPLAITEIHGDNPGADVSEFVEVTNTTTEPIDLTAAGIGLRYHTSQWNAGTPQPFLHLDGEDDAPVVIPAGVSALFWLNYGADSAQATLTKEQFRTAVGADPGVLVYRFGPQAGIANGGDRGFSLVGANGTISRAWAPADTDPAGNWNAQFAVPSTIGGVDAILQEAGPAVAVTPGTVTLEQVTSALTRPTDPELHAPLLQITEVAPDTANVGGGDAYEFIEVYNASDAPIDFGDYALSYLYTDNALAGPVTTSSTLWPAEPGDVTIAAGATLVLWVKNPAGVTAGLTVADFNEAFGTSLVLGEDIVELFNGGMANAGSRGLQVRTNTGHDISRAYYFADDQTTASTAIQYGWNPLTSAPLWAPAPADGTVQTMMRLDAPTPGSVSADQVPAGFVAAPAAGSAPVITDLTGSSDVPDTADLDLGFDVTDDVLVRTVTLRMEDNLGATETRNLAFEAANRYYYSVPAADLFGKRWIEYTLIAGDGSQDAELGPVRVDLVDGEPDPVRINLAEGQFVGGDARISATADSGGSELELTIDGEPVEDAVPSLETGPVFAFEATNTDAFFRNGVKLGDEVLRIFDEGYYSRIVTVDATVPVERVVPGQQLTLTIAAGTKAWPEANVNENNDDFTTMNLRLALPDGRVLRPDHCATTKEHEGSVTAPAFVECPAPDSRIAYSDANLVSFLATFTIPEDAFTSVSAVWKTTEVADGAHIVAATAGESAAERTVHVDNTAPVIESPLVDGERYRGHFAVDATATDAGAGVKTITATLDGAPISLPLATTSLALQPGAHVAEFTATDEVGNAVTRSIAFQTADEQPGVVLDGPGDGEIVEGDRADLTATPSSPEQDALDLSFREGYGFAPGDAGMTVSTGTVTDSGSADRTTGVALGADDLAKLLGTDGVNVETTSTTALPYQLFTVAVPEGAGAGSLVRADWRGSANADAKVTLYARTVDGAWAQADQVLTTDGAATEFTLEALVPVDAHASDGTLTFLVQHSEGFAATDLSTRESPVEPYHAEATARGEFDFTVGIESDTQYYNETDGYYPHQLAIHEFLLEQRANLNLQYLIHNGDIVNVHTQPHQWANADAAYRMLDDAALPYGVLAGNHDVGGFAADYTQYSQFFGEARFAGNPWYGGSYKDNRGHYDLVSVGGVDFLFLYMGWPTPNDEASNTEDIAWMNEVIRQFPERKVWINLHEYMLTTGGLGPFPQRVFEEVVTPNPNVFAVSSGHYHDAYTRTDEIDDDGDGVADRTVYSMLFDYQGLPEGGQGYLRLAHFDNDGGRIVFRTYSPSLDDFDSDDASLNDPPGMQEFEIPYAAAGIVPQAKTLATDSFRVEILTANEIGAVEGAPSGERATVSWEDLADGEHGWYVIAEGPHGGIEYSPVRTFTTIPGETDPGGEPGGGDPGDGEPGGGDPGEGEPGGGDPGEGEPGDGGTVEPSGSVGPAPGHALAPGGRMQVAFRGFQPGEEVRFVLHSAPLALPEVLTAGADGTVTGILGVPVKAKPGTHRLEAIGASGLSVMSDRFTISALTGAGASSLPLTGVDVVPTLSVALILLVLGVGVVLVVRRRRVAG</sequence>
<feature type="region of interest" description="Disordered" evidence="1">
    <location>
        <begin position="1631"/>
        <end position="1701"/>
    </location>
</feature>
<feature type="domain" description="LTD" evidence="4">
    <location>
        <begin position="30"/>
        <end position="184"/>
    </location>
</feature>
<dbReference type="InterPro" id="IPR051918">
    <property type="entry name" value="STPP_CPPED1"/>
</dbReference>
<dbReference type="SUPFAM" id="SSF56300">
    <property type="entry name" value="Metallo-dependent phosphatases"/>
    <property type="match status" value="1"/>
</dbReference>
<dbReference type="Proteomes" id="UP001429745">
    <property type="component" value="Unassembled WGS sequence"/>
</dbReference>
<evidence type="ECO:0000313" key="6">
    <source>
        <dbReference type="Proteomes" id="UP001429745"/>
    </source>
</evidence>
<dbReference type="EMBL" id="JABACI010000001">
    <property type="protein sequence ID" value="NLP82344.1"/>
    <property type="molecule type" value="Genomic_DNA"/>
</dbReference>
<evidence type="ECO:0000313" key="5">
    <source>
        <dbReference type="EMBL" id="NLP82344.1"/>
    </source>
</evidence>
<evidence type="ECO:0000256" key="1">
    <source>
        <dbReference type="SAM" id="MobiDB-lite"/>
    </source>
</evidence>
<evidence type="ECO:0000256" key="2">
    <source>
        <dbReference type="SAM" id="Phobius"/>
    </source>
</evidence>
<dbReference type="Pfam" id="PF00149">
    <property type="entry name" value="Metallophos"/>
    <property type="match status" value="1"/>
</dbReference>
<organism evidence="5 6">
    <name type="scientific">Microbacterium salsuginis</name>
    <dbReference type="NCBI Taxonomy" id="2722803"/>
    <lineage>
        <taxon>Bacteria</taxon>
        <taxon>Bacillati</taxon>
        <taxon>Actinomycetota</taxon>
        <taxon>Actinomycetes</taxon>
        <taxon>Micrococcales</taxon>
        <taxon>Microbacteriaceae</taxon>
        <taxon>Microbacterium</taxon>
    </lineage>
</organism>
<evidence type="ECO:0000256" key="3">
    <source>
        <dbReference type="SAM" id="SignalP"/>
    </source>
</evidence>
<dbReference type="InterPro" id="IPR029052">
    <property type="entry name" value="Metallo-depent_PP-like"/>
</dbReference>
<feature type="domain" description="LTD" evidence="4">
    <location>
        <begin position="445"/>
        <end position="609"/>
    </location>
</feature>
<keyword evidence="6" id="KW-1185">Reference proteome</keyword>
<dbReference type="RefSeq" id="WP_168910863.1">
    <property type="nucleotide sequence ID" value="NZ_JABACI010000001.1"/>
</dbReference>
<keyword evidence="3" id="KW-0732">Signal</keyword>
<keyword evidence="2" id="KW-0812">Transmembrane</keyword>
<gene>
    <name evidence="5" type="ORF">HF576_00630</name>
</gene>
<comment type="caution">
    <text evidence="5">The sequence shown here is derived from an EMBL/GenBank/DDBJ whole genome shotgun (WGS) entry which is preliminary data.</text>
</comment>
<dbReference type="PANTHER" id="PTHR43143:SF5">
    <property type="entry name" value="SECRETED PROTEIN"/>
    <property type="match status" value="1"/>
</dbReference>
<keyword evidence="2" id="KW-1133">Transmembrane helix</keyword>
<reference evidence="5 6" key="1">
    <citation type="submission" date="2020-04" db="EMBL/GenBank/DDBJ databases">
        <title>CFH 90308 Microbacterium sp.</title>
        <authorList>
            <person name="Nie G."/>
            <person name="Ming H."/>
            <person name="Xia T."/>
        </authorList>
    </citation>
    <scope>NUCLEOTIDE SEQUENCE [LARGE SCALE GENOMIC DNA]</scope>
    <source>
        <strain evidence="5 6">CFH 90308</strain>
    </source>
</reference>
<feature type="region of interest" description="Disordered" evidence="1">
    <location>
        <begin position="206"/>
        <end position="253"/>
    </location>
</feature>
<feature type="chain" id="PRO_5047111516" evidence="3">
    <location>
        <begin position="35"/>
        <end position="1823"/>
    </location>
</feature>
<feature type="signal peptide" evidence="3">
    <location>
        <begin position="1"/>
        <end position="34"/>
    </location>
</feature>
<dbReference type="InterPro" id="IPR001322">
    <property type="entry name" value="Lamin_tail_dom"/>
</dbReference>
<protein>
    <submittedName>
        <fullName evidence="5">Cell wall protein</fullName>
    </submittedName>
</protein>
<dbReference type="Gene3D" id="3.60.21.10">
    <property type="match status" value="1"/>
</dbReference>
<dbReference type="InterPro" id="IPR004843">
    <property type="entry name" value="Calcineurin-like_PHP"/>
</dbReference>
<feature type="compositionally biased region" description="Gly residues" evidence="1">
    <location>
        <begin position="1649"/>
        <end position="1676"/>
    </location>
</feature>
<dbReference type="Pfam" id="PF00932">
    <property type="entry name" value="LTD"/>
    <property type="match status" value="1"/>
</dbReference>
<feature type="transmembrane region" description="Helical" evidence="2">
    <location>
        <begin position="1795"/>
        <end position="1816"/>
    </location>
</feature>
<dbReference type="PANTHER" id="PTHR43143">
    <property type="entry name" value="METALLOPHOSPHOESTERASE, CALCINEURIN SUPERFAMILY"/>
    <property type="match status" value="1"/>
</dbReference>